<keyword evidence="8" id="KW-1185">Reference proteome</keyword>
<feature type="transmembrane region" description="Helical" evidence="6">
    <location>
        <begin position="427"/>
        <end position="446"/>
    </location>
</feature>
<feature type="transmembrane region" description="Helical" evidence="6">
    <location>
        <begin position="387"/>
        <end position="415"/>
    </location>
</feature>
<feature type="transmembrane region" description="Helical" evidence="6">
    <location>
        <begin position="172"/>
        <end position="197"/>
    </location>
</feature>
<feature type="transmembrane region" description="Helical" evidence="6">
    <location>
        <begin position="59"/>
        <end position="79"/>
    </location>
</feature>
<protein>
    <submittedName>
        <fullName evidence="7">Amino acid permease</fullName>
    </submittedName>
</protein>
<keyword evidence="2" id="KW-1003">Cell membrane</keyword>
<name>A0ABN3AYU8_9MICO</name>
<dbReference type="PANTHER" id="PTHR42770:SF7">
    <property type="entry name" value="MEMBRANE PROTEIN"/>
    <property type="match status" value="1"/>
</dbReference>
<dbReference type="PANTHER" id="PTHR42770">
    <property type="entry name" value="AMINO ACID TRANSPORTER-RELATED"/>
    <property type="match status" value="1"/>
</dbReference>
<evidence type="ECO:0000256" key="5">
    <source>
        <dbReference type="ARBA" id="ARBA00023136"/>
    </source>
</evidence>
<feature type="transmembrane region" description="Helical" evidence="6">
    <location>
        <begin position="115"/>
        <end position="134"/>
    </location>
</feature>
<keyword evidence="3 6" id="KW-0812">Transmembrane</keyword>
<evidence type="ECO:0000256" key="4">
    <source>
        <dbReference type="ARBA" id="ARBA00022989"/>
    </source>
</evidence>
<evidence type="ECO:0000256" key="6">
    <source>
        <dbReference type="SAM" id="Phobius"/>
    </source>
</evidence>
<evidence type="ECO:0000313" key="8">
    <source>
        <dbReference type="Proteomes" id="UP001501599"/>
    </source>
</evidence>
<feature type="transmembrane region" description="Helical" evidence="6">
    <location>
        <begin position="217"/>
        <end position="237"/>
    </location>
</feature>
<evidence type="ECO:0000313" key="7">
    <source>
        <dbReference type="EMBL" id="GAA2176147.1"/>
    </source>
</evidence>
<keyword evidence="5 6" id="KW-0472">Membrane</keyword>
<feature type="transmembrane region" description="Helical" evidence="6">
    <location>
        <begin position="452"/>
        <end position="474"/>
    </location>
</feature>
<dbReference type="PIRSF" id="PIRSF006060">
    <property type="entry name" value="AA_transporter"/>
    <property type="match status" value="1"/>
</dbReference>
<keyword evidence="4 6" id="KW-1133">Transmembrane helix</keyword>
<dbReference type="RefSeq" id="WP_344344784.1">
    <property type="nucleotide sequence ID" value="NZ_BAAAQT010000008.1"/>
</dbReference>
<dbReference type="EMBL" id="BAAAQT010000008">
    <property type="protein sequence ID" value="GAA2176147.1"/>
    <property type="molecule type" value="Genomic_DNA"/>
</dbReference>
<dbReference type="Proteomes" id="UP001501599">
    <property type="component" value="Unassembled WGS sequence"/>
</dbReference>
<gene>
    <name evidence="7" type="ORF">GCM10009846_28780</name>
</gene>
<reference evidence="7 8" key="1">
    <citation type="journal article" date="2019" name="Int. J. Syst. Evol. Microbiol.">
        <title>The Global Catalogue of Microorganisms (GCM) 10K type strain sequencing project: providing services to taxonomists for standard genome sequencing and annotation.</title>
        <authorList>
            <consortium name="The Broad Institute Genomics Platform"/>
            <consortium name="The Broad Institute Genome Sequencing Center for Infectious Disease"/>
            <person name="Wu L."/>
            <person name="Ma J."/>
        </authorList>
    </citation>
    <scope>NUCLEOTIDE SEQUENCE [LARGE SCALE GENOMIC DNA]</scope>
    <source>
        <strain evidence="7 8">JCM 16026</strain>
    </source>
</reference>
<feature type="transmembrane region" description="Helical" evidence="6">
    <location>
        <begin position="257"/>
        <end position="280"/>
    </location>
</feature>
<evidence type="ECO:0000256" key="1">
    <source>
        <dbReference type="ARBA" id="ARBA00004651"/>
    </source>
</evidence>
<feature type="transmembrane region" description="Helical" evidence="6">
    <location>
        <begin position="358"/>
        <end position="381"/>
    </location>
</feature>
<accession>A0ABN3AYU8</accession>
<dbReference type="InterPro" id="IPR050367">
    <property type="entry name" value="APC_superfamily"/>
</dbReference>
<evidence type="ECO:0000256" key="3">
    <source>
        <dbReference type="ARBA" id="ARBA00022692"/>
    </source>
</evidence>
<proteinExistence type="predicted"/>
<organism evidence="7 8">
    <name type="scientific">Agrococcus versicolor</name>
    <dbReference type="NCBI Taxonomy" id="501482"/>
    <lineage>
        <taxon>Bacteria</taxon>
        <taxon>Bacillati</taxon>
        <taxon>Actinomycetota</taxon>
        <taxon>Actinomycetes</taxon>
        <taxon>Micrococcales</taxon>
        <taxon>Microbacteriaceae</taxon>
        <taxon>Agrococcus</taxon>
    </lineage>
</organism>
<feature type="transmembrane region" description="Helical" evidence="6">
    <location>
        <begin position="312"/>
        <end position="337"/>
    </location>
</feature>
<dbReference type="Gene3D" id="1.20.1740.10">
    <property type="entry name" value="Amino acid/polyamine transporter I"/>
    <property type="match status" value="1"/>
</dbReference>
<evidence type="ECO:0000256" key="2">
    <source>
        <dbReference type="ARBA" id="ARBA00022475"/>
    </source>
</evidence>
<comment type="subcellular location">
    <subcellularLocation>
        <location evidence="1">Cell membrane</location>
        <topology evidence="1">Multi-pass membrane protein</topology>
    </subcellularLocation>
</comment>
<dbReference type="InterPro" id="IPR002293">
    <property type="entry name" value="AA/rel_permease1"/>
</dbReference>
<comment type="caution">
    <text evidence="7">The sequence shown here is derived from an EMBL/GenBank/DDBJ whole genome shotgun (WGS) entry which is preliminary data.</text>
</comment>
<dbReference type="Pfam" id="PF13520">
    <property type="entry name" value="AA_permease_2"/>
    <property type="match status" value="1"/>
</dbReference>
<feature type="transmembrane region" description="Helical" evidence="6">
    <location>
        <begin position="28"/>
        <end position="47"/>
    </location>
</feature>
<feature type="transmembrane region" description="Helical" evidence="6">
    <location>
        <begin position="146"/>
        <end position="163"/>
    </location>
</feature>
<sequence>MSESPSTTSTGGAAAPASGPALKRTLNVWEAIGVSIALMAPSMAININPQGTAGLVGRAVPLAFLLATIGVLLIAYTFVRLSQRFNHAGSVYGFVGATLGARAGITAGWLNAATYAFYGVVTSMAAGIFVTELVDQFGIWPSPPTWAAFVFAWIALGVVWFLGSRPAKRGTLVLVIVEGVTIALILVVAVIVLGRLLSGDTPNGTSFDLSVFTVPEGTDLSTVFLGIVFGFLSFAGFEAAATLGEEAKEPRRDIPRAILGTAIFGGLFFVIVTAIEVMAFGTDEAGMEAFVGSSALIGDLANTWIAPWLGDVITVGAAISAAACALACVVGASRLLFALSRDGLGPKVLDHVHARHGIPNRAVAAVVGIVVVIEVIGLVLGAEPYDLFAIAGVTGTLVLLVAYLLASIGAVRLLFFSGQTTVSRWEIVIPILGIAVLAYTLFRNVFPLPTEAAAWWGPGMAIAIVVIVLAVVLARPAAARRAGERLTQAEGLQIARD</sequence>